<evidence type="ECO:0008006" key="4">
    <source>
        <dbReference type="Google" id="ProtNLM"/>
    </source>
</evidence>
<protein>
    <recommendedName>
        <fullName evidence="4">Reverse transcriptase zinc-binding domain-containing protein</fullName>
    </recommendedName>
</protein>
<reference evidence="2 3" key="1">
    <citation type="submission" date="2020-02" db="EMBL/GenBank/DDBJ databases">
        <authorList>
            <person name="Ferguson B K."/>
        </authorList>
    </citation>
    <scope>NUCLEOTIDE SEQUENCE [LARGE SCALE GENOMIC DNA]</scope>
</reference>
<proteinExistence type="predicted"/>
<dbReference type="AlphaFoldDB" id="A0A6H5GQ90"/>
<sequence length="229" mass="25985">MLKTDRSSLHLQILLLEVLGGYFGGAAESRAADFLQRATTSRYHQHYQQLDPLRPPPYAASLNLSRARWMFKARGGAMYLNYVPWRGKAEQRCAMCNTGEREDVLHFLGACLILKELRWQWFGARLMSSEECSKLMTSSGWLASARWQGGTTGKPGTNGNWYSSLTTRHFGQKEDSLPGRTACLIGRKGKPPVTFFLTFNVLYYLKKKNNKYVPTPGDDRIGQPENRLI</sequence>
<feature type="signal peptide" evidence="1">
    <location>
        <begin position="1"/>
        <end position="20"/>
    </location>
</feature>
<gene>
    <name evidence="2" type="ORF">NTEN_LOCUS10575</name>
</gene>
<keyword evidence="1" id="KW-0732">Signal</keyword>
<dbReference type="Proteomes" id="UP000479000">
    <property type="component" value="Unassembled WGS sequence"/>
</dbReference>
<evidence type="ECO:0000313" key="3">
    <source>
        <dbReference type="Proteomes" id="UP000479000"/>
    </source>
</evidence>
<accession>A0A6H5GQ90</accession>
<evidence type="ECO:0000256" key="1">
    <source>
        <dbReference type="SAM" id="SignalP"/>
    </source>
</evidence>
<keyword evidence="3" id="KW-1185">Reference proteome</keyword>
<evidence type="ECO:0000313" key="2">
    <source>
        <dbReference type="EMBL" id="CAB0005098.1"/>
    </source>
</evidence>
<dbReference type="OrthoDB" id="6628845at2759"/>
<dbReference type="EMBL" id="CADCXU010015895">
    <property type="protein sequence ID" value="CAB0005098.1"/>
    <property type="molecule type" value="Genomic_DNA"/>
</dbReference>
<name>A0A6H5GQ90_9HEMI</name>
<feature type="chain" id="PRO_5026303437" description="Reverse transcriptase zinc-binding domain-containing protein" evidence="1">
    <location>
        <begin position="21"/>
        <end position="229"/>
    </location>
</feature>
<organism evidence="2 3">
    <name type="scientific">Nesidiocoris tenuis</name>
    <dbReference type="NCBI Taxonomy" id="355587"/>
    <lineage>
        <taxon>Eukaryota</taxon>
        <taxon>Metazoa</taxon>
        <taxon>Ecdysozoa</taxon>
        <taxon>Arthropoda</taxon>
        <taxon>Hexapoda</taxon>
        <taxon>Insecta</taxon>
        <taxon>Pterygota</taxon>
        <taxon>Neoptera</taxon>
        <taxon>Paraneoptera</taxon>
        <taxon>Hemiptera</taxon>
        <taxon>Heteroptera</taxon>
        <taxon>Panheteroptera</taxon>
        <taxon>Cimicomorpha</taxon>
        <taxon>Miridae</taxon>
        <taxon>Dicyphina</taxon>
        <taxon>Nesidiocoris</taxon>
    </lineage>
</organism>